<keyword evidence="3" id="KW-1185">Reference proteome</keyword>
<keyword evidence="1" id="KW-1133">Transmembrane helix</keyword>
<organism evidence="2 3">
    <name type="scientific">Hyalangium rubrum</name>
    <dbReference type="NCBI Taxonomy" id="3103134"/>
    <lineage>
        <taxon>Bacteria</taxon>
        <taxon>Pseudomonadati</taxon>
        <taxon>Myxococcota</taxon>
        <taxon>Myxococcia</taxon>
        <taxon>Myxococcales</taxon>
        <taxon>Cystobacterineae</taxon>
        <taxon>Archangiaceae</taxon>
        <taxon>Hyalangium</taxon>
    </lineage>
</organism>
<reference evidence="2 3" key="1">
    <citation type="submission" date="2023-12" db="EMBL/GenBank/DDBJ databases">
        <title>the genome sequence of Hyalangium sp. s54d21.</title>
        <authorList>
            <person name="Zhang X."/>
        </authorList>
    </citation>
    <scope>NUCLEOTIDE SEQUENCE [LARGE SCALE GENOMIC DNA]</scope>
    <source>
        <strain evidence="3">s54d21</strain>
    </source>
</reference>
<keyword evidence="1" id="KW-0812">Transmembrane</keyword>
<sequence length="99" mass="11385">MSFLMQLLAWVACVVVGTALFIAVVSLNDFRYRWDWPRLSSLRCPECGSKYDLRIIRVTFLPLEGSKTGPGEWEVKCASCGLQVVYLRRGKIQRTFRQP</sequence>
<evidence type="ECO:0000256" key="1">
    <source>
        <dbReference type="SAM" id="Phobius"/>
    </source>
</evidence>
<gene>
    <name evidence="2" type="ORF">SYV04_37975</name>
</gene>
<feature type="transmembrane region" description="Helical" evidence="1">
    <location>
        <begin position="7"/>
        <end position="27"/>
    </location>
</feature>
<dbReference type="EMBL" id="JAXIVS010000018">
    <property type="protein sequence ID" value="MDY7232239.1"/>
    <property type="molecule type" value="Genomic_DNA"/>
</dbReference>
<accession>A0ABU5HGG9</accession>
<protein>
    <recommendedName>
        <fullName evidence="4">Zinc-ribbon 15 domain-containing protein</fullName>
    </recommendedName>
</protein>
<comment type="caution">
    <text evidence="2">The sequence shown here is derived from an EMBL/GenBank/DDBJ whole genome shotgun (WGS) entry which is preliminary data.</text>
</comment>
<proteinExistence type="predicted"/>
<evidence type="ECO:0000313" key="2">
    <source>
        <dbReference type="EMBL" id="MDY7232239.1"/>
    </source>
</evidence>
<evidence type="ECO:0008006" key="4">
    <source>
        <dbReference type="Google" id="ProtNLM"/>
    </source>
</evidence>
<evidence type="ECO:0000313" key="3">
    <source>
        <dbReference type="Proteomes" id="UP001291309"/>
    </source>
</evidence>
<name>A0ABU5HGG9_9BACT</name>
<keyword evidence="1" id="KW-0472">Membrane</keyword>
<dbReference type="RefSeq" id="WP_321550952.1">
    <property type="nucleotide sequence ID" value="NZ_JAXIVS010000018.1"/>
</dbReference>
<dbReference type="Proteomes" id="UP001291309">
    <property type="component" value="Unassembled WGS sequence"/>
</dbReference>